<evidence type="ECO:0000313" key="2">
    <source>
        <dbReference type="Proteomes" id="UP000236311"/>
    </source>
</evidence>
<protein>
    <submittedName>
        <fullName evidence="1">Uncharacterized protein</fullName>
    </submittedName>
</protein>
<dbReference type="OrthoDB" id="2051906at2"/>
<reference evidence="1 2" key="1">
    <citation type="submission" date="2018-01" db="EMBL/GenBank/DDBJ databases">
        <authorList>
            <person name="Gaut B.S."/>
            <person name="Morton B.R."/>
            <person name="Clegg M.T."/>
            <person name="Duvall M.R."/>
        </authorList>
    </citation>
    <scope>NUCLEOTIDE SEQUENCE [LARGE SCALE GENOMIC DNA]</scope>
    <source>
        <strain evidence="1">GP69</strain>
    </source>
</reference>
<dbReference type="AlphaFoldDB" id="A0A2K4ZPE8"/>
<dbReference type="Proteomes" id="UP000236311">
    <property type="component" value="Unassembled WGS sequence"/>
</dbReference>
<accession>A0A2K4ZPE8</accession>
<proteinExistence type="predicted"/>
<sequence>MKGISLKNMEPLTAEERAFSADLENYNLFFKYMKINKLDQEEWYDILILHYLRAVKKYLNIPHLQQYEFGAVLFKTLDSARSNYCKSRTTQKRMPEGGVCSLNYIIDDGKGKEMHVDAWLIDKRTSVERQIISKSCFEEFWSAIDGFYWNEQMKTVASLLLEGYSKREVIEHMRIGFNDPQWGNSVSDWNFTINQLRTAFKDVYGF</sequence>
<dbReference type="RefSeq" id="WP_103242294.1">
    <property type="nucleotide sequence ID" value="NZ_JANJZD010000052.1"/>
</dbReference>
<organism evidence="1 2">
    <name type="scientific">Acetatifactor muris</name>
    <dbReference type="NCBI Taxonomy" id="879566"/>
    <lineage>
        <taxon>Bacteria</taxon>
        <taxon>Bacillati</taxon>
        <taxon>Bacillota</taxon>
        <taxon>Clostridia</taxon>
        <taxon>Lachnospirales</taxon>
        <taxon>Lachnospiraceae</taxon>
        <taxon>Acetatifactor</taxon>
    </lineage>
</organism>
<name>A0A2K4ZPE8_9FIRM</name>
<dbReference type="EMBL" id="OFSM01000046">
    <property type="protein sequence ID" value="SOY32340.1"/>
    <property type="molecule type" value="Genomic_DNA"/>
</dbReference>
<keyword evidence="2" id="KW-1185">Reference proteome</keyword>
<evidence type="ECO:0000313" key="1">
    <source>
        <dbReference type="EMBL" id="SOY32340.1"/>
    </source>
</evidence>
<gene>
    <name evidence="1" type="ORF">AMURIS_05098</name>
</gene>